<reference evidence="2 3" key="2">
    <citation type="submission" date="2018-11" db="EMBL/GenBank/DDBJ databases">
        <authorList>
            <consortium name="Pathogen Informatics"/>
        </authorList>
    </citation>
    <scope>NUCLEOTIDE SEQUENCE [LARGE SCALE GENOMIC DNA]</scope>
</reference>
<feature type="transmembrane region" description="Helical" evidence="1">
    <location>
        <begin position="12"/>
        <end position="33"/>
    </location>
</feature>
<dbReference type="AlphaFoldDB" id="A0A0R3TAI6"/>
<protein>
    <submittedName>
        <fullName evidence="4">MARVEL domain-containing protein</fullName>
    </submittedName>
</protein>
<sequence length="150" mass="16670">MIKFTIANLINIKYVFAMVAILIFTCLAIGLSVDECGCIFSTNCRLNNYIYEQMTGLMATSLTLFMVGAIISIAAVFNWNRWVTIGNFIVILLGAIFMLAALAIFYRDFHFWATLMGGIAMTLSFETAAFLLIDLLTKGTVVVVRETLPQ</sequence>
<dbReference type="WBParaSite" id="HNAJ_0000407501-mRNA-1">
    <property type="protein sequence ID" value="HNAJ_0000407501-mRNA-1"/>
    <property type="gene ID" value="HNAJ_0000407501"/>
</dbReference>
<name>A0A0R3TAI6_RODNA</name>
<dbReference type="Proteomes" id="UP000278807">
    <property type="component" value="Unassembled WGS sequence"/>
</dbReference>
<feature type="transmembrane region" description="Helical" evidence="1">
    <location>
        <begin position="84"/>
        <end position="105"/>
    </location>
</feature>
<evidence type="ECO:0000313" key="2">
    <source>
        <dbReference type="EMBL" id="VDN99932.1"/>
    </source>
</evidence>
<evidence type="ECO:0000313" key="3">
    <source>
        <dbReference type="Proteomes" id="UP000278807"/>
    </source>
</evidence>
<feature type="transmembrane region" description="Helical" evidence="1">
    <location>
        <begin position="53"/>
        <end position="77"/>
    </location>
</feature>
<dbReference type="EMBL" id="UZAE01002653">
    <property type="protein sequence ID" value="VDN99932.1"/>
    <property type="molecule type" value="Genomic_DNA"/>
</dbReference>
<evidence type="ECO:0000313" key="4">
    <source>
        <dbReference type="WBParaSite" id="HNAJ_0000407501-mRNA-1"/>
    </source>
</evidence>
<keyword evidence="1" id="KW-0472">Membrane</keyword>
<keyword evidence="3" id="KW-1185">Reference proteome</keyword>
<reference evidence="4" key="1">
    <citation type="submission" date="2017-02" db="UniProtKB">
        <authorList>
            <consortium name="WormBaseParasite"/>
        </authorList>
    </citation>
    <scope>IDENTIFICATION</scope>
</reference>
<accession>A0A0R3TAI6</accession>
<keyword evidence="1" id="KW-1133">Transmembrane helix</keyword>
<evidence type="ECO:0000256" key="1">
    <source>
        <dbReference type="SAM" id="Phobius"/>
    </source>
</evidence>
<dbReference type="OrthoDB" id="6244121at2759"/>
<organism evidence="4">
    <name type="scientific">Rodentolepis nana</name>
    <name type="common">Dwarf tapeworm</name>
    <name type="synonym">Hymenolepis nana</name>
    <dbReference type="NCBI Taxonomy" id="102285"/>
    <lineage>
        <taxon>Eukaryota</taxon>
        <taxon>Metazoa</taxon>
        <taxon>Spiralia</taxon>
        <taxon>Lophotrochozoa</taxon>
        <taxon>Platyhelminthes</taxon>
        <taxon>Cestoda</taxon>
        <taxon>Eucestoda</taxon>
        <taxon>Cyclophyllidea</taxon>
        <taxon>Hymenolepididae</taxon>
        <taxon>Rodentolepis</taxon>
    </lineage>
</organism>
<proteinExistence type="predicted"/>
<feature type="transmembrane region" description="Helical" evidence="1">
    <location>
        <begin position="111"/>
        <end position="133"/>
    </location>
</feature>
<keyword evidence="1" id="KW-0812">Transmembrane</keyword>
<gene>
    <name evidence="2" type="ORF">HNAJ_LOCUS4073</name>
</gene>